<dbReference type="Proteomes" id="UP000190750">
    <property type="component" value="Unassembled WGS sequence"/>
</dbReference>
<organism evidence="5 6">
    <name type="scientific">Rhodoferax fermentans</name>
    <dbReference type="NCBI Taxonomy" id="28066"/>
    <lineage>
        <taxon>Bacteria</taxon>
        <taxon>Pseudomonadati</taxon>
        <taxon>Pseudomonadota</taxon>
        <taxon>Betaproteobacteria</taxon>
        <taxon>Burkholderiales</taxon>
        <taxon>Comamonadaceae</taxon>
        <taxon>Rhodoferax</taxon>
    </lineage>
</organism>
<comment type="caution">
    <text evidence="5">The sequence shown here is derived from an EMBL/GenBank/DDBJ whole genome shotgun (WGS) entry which is preliminary data.</text>
</comment>
<dbReference type="GO" id="GO:0016020">
    <property type="term" value="C:membrane"/>
    <property type="evidence" value="ECO:0007669"/>
    <property type="project" value="InterPro"/>
</dbReference>
<evidence type="ECO:0000259" key="4">
    <source>
        <dbReference type="PROSITE" id="PS50109"/>
    </source>
</evidence>
<evidence type="ECO:0000256" key="3">
    <source>
        <dbReference type="ARBA" id="ARBA00023012"/>
    </source>
</evidence>
<keyword evidence="2" id="KW-0418">Kinase</keyword>
<keyword evidence="6" id="KW-1185">Reference proteome</keyword>
<keyword evidence="3" id="KW-0902">Two-component regulatory system</keyword>
<dbReference type="SMART" id="SM00387">
    <property type="entry name" value="HATPase_c"/>
    <property type="match status" value="1"/>
</dbReference>
<dbReference type="SUPFAM" id="SSF55874">
    <property type="entry name" value="ATPase domain of HSP90 chaperone/DNA topoisomerase II/histidine kinase"/>
    <property type="match status" value="1"/>
</dbReference>
<dbReference type="InterPro" id="IPR005467">
    <property type="entry name" value="His_kinase_dom"/>
</dbReference>
<keyword evidence="1" id="KW-0808">Transferase</keyword>
<feature type="domain" description="Histidine kinase" evidence="4">
    <location>
        <begin position="237"/>
        <end position="430"/>
    </location>
</feature>
<dbReference type="InterPro" id="IPR011712">
    <property type="entry name" value="Sig_transdc_His_kin_sub3_dim/P"/>
</dbReference>
<dbReference type="Gene3D" id="3.30.565.10">
    <property type="entry name" value="Histidine kinase-like ATPase, C-terminal domain"/>
    <property type="match status" value="1"/>
</dbReference>
<dbReference type="Pfam" id="PF05227">
    <property type="entry name" value="CHASE3"/>
    <property type="match status" value="1"/>
</dbReference>
<dbReference type="AlphaFoldDB" id="A0A1T1AYF3"/>
<dbReference type="PROSITE" id="PS50109">
    <property type="entry name" value="HIS_KIN"/>
    <property type="match status" value="1"/>
</dbReference>
<protein>
    <recommendedName>
        <fullName evidence="4">Histidine kinase domain-containing protein</fullName>
    </recommendedName>
</protein>
<proteinExistence type="predicted"/>
<dbReference type="InterPro" id="IPR036890">
    <property type="entry name" value="HATPase_C_sf"/>
</dbReference>
<dbReference type="PANTHER" id="PTHR24421:SF58">
    <property type="entry name" value="SIGNAL TRANSDUCTION HISTIDINE-PROTEIN KINASE_PHOSPHATASE UHPB"/>
    <property type="match status" value="1"/>
</dbReference>
<evidence type="ECO:0000256" key="1">
    <source>
        <dbReference type="ARBA" id="ARBA00022679"/>
    </source>
</evidence>
<dbReference type="GO" id="GO:0000155">
    <property type="term" value="F:phosphorelay sensor kinase activity"/>
    <property type="evidence" value="ECO:0007669"/>
    <property type="project" value="InterPro"/>
</dbReference>
<name>A0A1T1AYF3_RHOFE</name>
<dbReference type="EMBL" id="MTJN01000002">
    <property type="protein sequence ID" value="OOV09101.1"/>
    <property type="molecule type" value="Genomic_DNA"/>
</dbReference>
<dbReference type="Pfam" id="PF07730">
    <property type="entry name" value="HisKA_3"/>
    <property type="match status" value="1"/>
</dbReference>
<dbReference type="GO" id="GO:0046983">
    <property type="term" value="F:protein dimerization activity"/>
    <property type="evidence" value="ECO:0007669"/>
    <property type="project" value="InterPro"/>
</dbReference>
<gene>
    <name evidence="5" type="ORF">RF819_12245</name>
</gene>
<dbReference type="InterPro" id="IPR003594">
    <property type="entry name" value="HATPase_dom"/>
</dbReference>
<reference evidence="5 6" key="1">
    <citation type="submission" date="2017-01" db="EMBL/GenBank/DDBJ databases">
        <title>Genome sequencing of Rhodoferax fermentans JCM 7819.</title>
        <authorList>
            <person name="Kim Y.J."/>
            <person name="Farh M.E.-A."/>
            <person name="Yang D.-C."/>
        </authorList>
    </citation>
    <scope>NUCLEOTIDE SEQUENCE [LARGE SCALE GENOMIC DNA]</scope>
    <source>
        <strain evidence="5 6">JCM 7819</strain>
    </source>
</reference>
<dbReference type="InterPro" id="IPR050482">
    <property type="entry name" value="Sensor_HK_TwoCompSys"/>
</dbReference>
<dbReference type="PANTHER" id="PTHR24421">
    <property type="entry name" value="NITRATE/NITRITE SENSOR PROTEIN NARX-RELATED"/>
    <property type="match status" value="1"/>
</dbReference>
<evidence type="ECO:0000313" key="5">
    <source>
        <dbReference type="EMBL" id="OOV09101.1"/>
    </source>
</evidence>
<sequence length="436" mass="47701">MVAASLIVANELNFDAASEASRGSVVVAQRQTSIYNLQRLLLNAETGQRGYMLTGDPSYLQPYTQAVTEVEASLNSLRALVVSNAQMMAEFAVLSRAISRKLAELELTIKLRQSGAEQEAWQVVMDTGLGRQYMDAVRVASDVLLKSAAKDLTLQTIKVQQSLQASRLSVMITALFCLLAFGLYLRGSAKLHEASQKRAQDLQHEKAKLEGLVALRTAELEQLANHLINVQERERERLARELHDELGSLLTAAKFDVARVKSRLPTEPPDLHERLSHLTSTLNAGIAIKRKIIEDLRPSSLSNLGLPAALEILAQEFRANTQLTVETSVDALELDEGQQLGVYRLVQEAFTNIAKHAHATRVQVLVKNYWNHVEVVVSDDGVGFDAGQTKHASHGLSGMRQRMHALQGRLELSSVPGQGTTIKAVLPLGLSAAADV</sequence>
<evidence type="ECO:0000256" key="2">
    <source>
        <dbReference type="ARBA" id="ARBA00022777"/>
    </source>
</evidence>
<dbReference type="Gene3D" id="1.20.5.1930">
    <property type="match status" value="1"/>
</dbReference>
<evidence type="ECO:0000313" key="6">
    <source>
        <dbReference type="Proteomes" id="UP000190750"/>
    </source>
</evidence>
<dbReference type="STRING" id="28066.RF819_12245"/>
<dbReference type="Pfam" id="PF02518">
    <property type="entry name" value="HATPase_c"/>
    <property type="match status" value="1"/>
</dbReference>
<dbReference type="CDD" id="cd16917">
    <property type="entry name" value="HATPase_UhpB-NarQ-NarX-like"/>
    <property type="match status" value="1"/>
</dbReference>
<accession>A0A1T1AYF3</accession>
<dbReference type="InterPro" id="IPR007891">
    <property type="entry name" value="CHASE3"/>
</dbReference>
<dbReference type="CDD" id="cd19410">
    <property type="entry name" value="HK9-like_sensor"/>
    <property type="match status" value="1"/>
</dbReference>